<dbReference type="Gene3D" id="3.40.50.720">
    <property type="entry name" value="NAD(P)-binding Rossmann-like Domain"/>
    <property type="match status" value="1"/>
</dbReference>
<name>Q881P8_PSESM</name>
<evidence type="ECO:0000313" key="1">
    <source>
        <dbReference type="EMBL" id="AAO56334.1"/>
    </source>
</evidence>
<dbReference type="GeneID" id="1184489"/>
<dbReference type="Proteomes" id="UP000002515">
    <property type="component" value="Chromosome"/>
</dbReference>
<sequence length="50" mass="5219">MYSTQVRSNGTQLAEAGRLLDNGSVRIVIDSTFSLADALAAHARASRGGI</sequence>
<dbReference type="HOGENOM" id="CLU_3121729_0_0_6"/>
<organism evidence="1 2">
    <name type="scientific">Pseudomonas syringae pv. tomato (strain ATCC BAA-871 / DC3000)</name>
    <dbReference type="NCBI Taxonomy" id="223283"/>
    <lineage>
        <taxon>Bacteria</taxon>
        <taxon>Pseudomonadati</taxon>
        <taxon>Pseudomonadota</taxon>
        <taxon>Gammaproteobacteria</taxon>
        <taxon>Pseudomonadales</taxon>
        <taxon>Pseudomonadaceae</taxon>
        <taxon>Pseudomonas</taxon>
    </lineage>
</organism>
<protein>
    <submittedName>
        <fullName evidence="1">Conserved domain protein</fullName>
    </submittedName>
</protein>
<proteinExistence type="predicted"/>
<dbReference type="eggNOG" id="COG0604">
    <property type="taxonomic scope" value="Bacteria"/>
</dbReference>
<gene>
    <name evidence="1" type="ordered locus">PSPTO_2835</name>
</gene>
<dbReference type="EMBL" id="AE016853">
    <property type="protein sequence ID" value="AAO56334.1"/>
    <property type="molecule type" value="Genomic_DNA"/>
</dbReference>
<dbReference type="Gene3D" id="3.90.180.10">
    <property type="entry name" value="Medium-chain alcohol dehydrogenases, catalytic domain"/>
    <property type="match status" value="1"/>
</dbReference>
<reference evidence="1 2" key="1">
    <citation type="journal article" date="2003" name="Proc. Natl. Acad. Sci. U.S.A.">
        <title>The complete genome sequence of the Arabidopsis and tomato pathogen Pseudomonas syringae pv. tomato DC3000.</title>
        <authorList>
            <person name="Buell C.R."/>
            <person name="Joardar V."/>
            <person name="Lindeberg M."/>
            <person name="Selengut J."/>
            <person name="Paulsen I.T."/>
            <person name="Gwinn M.L."/>
            <person name="Dodson R.J."/>
            <person name="Deboy R.T."/>
            <person name="Durkin A.S."/>
            <person name="Kolonay J.F."/>
            <person name="Madupu R."/>
            <person name="Daugherty S."/>
            <person name="Brinkac L."/>
            <person name="Beanan M.J."/>
            <person name="Haft D.H."/>
            <person name="Nelson W.C."/>
            <person name="Davidsen T."/>
            <person name="Zafar N."/>
            <person name="Zhou L."/>
            <person name="Liu J."/>
            <person name="Yuan Q."/>
            <person name="Khouri H."/>
            <person name="Fedorova N."/>
            <person name="Tran B."/>
            <person name="Russell D."/>
            <person name="Berry K."/>
            <person name="Utterback T."/>
            <person name="Van Aken S.E."/>
            <person name="Feldblyum T.V."/>
            <person name="D'Ascenzo M."/>
            <person name="Deng W.L."/>
            <person name="Ramos A.R."/>
            <person name="Alfano J.R."/>
            <person name="Cartinhour S."/>
            <person name="Chatterjee A.K."/>
            <person name="Delaney T.P."/>
            <person name="Lazarowitz S.G."/>
            <person name="Martin G.B."/>
            <person name="Schneider D.J."/>
            <person name="Tang X."/>
            <person name="Bender C.L."/>
            <person name="White O."/>
            <person name="Fraser C.M."/>
            <person name="Collmer A."/>
        </authorList>
    </citation>
    <scope>NUCLEOTIDE SEQUENCE [LARGE SCALE GENOMIC DNA]</scope>
    <source>
        <strain evidence="2">ATCC BAA-871 / DC3000</strain>
    </source>
</reference>
<dbReference type="AlphaFoldDB" id="Q881P8"/>
<keyword evidence="2" id="KW-1185">Reference proteome</keyword>
<evidence type="ECO:0000313" key="2">
    <source>
        <dbReference type="Proteomes" id="UP000002515"/>
    </source>
</evidence>
<dbReference type="RefSeq" id="WP_011104223.1">
    <property type="nucleotide sequence ID" value="NC_004578.1"/>
</dbReference>
<accession>Q881P8</accession>
<dbReference type="KEGG" id="pst:PSPTO_2835"/>
<dbReference type="Pfam" id="PF13602">
    <property type="entry name" value="ADH_zinc_N_2"/>
    <property type="match status" value="1"/>
</dbReference>
<dbReference type="OrthoDB" id="9785812at2"/>
<dbReference type="STRING" id="223283.PSPTO_2835"/>
<dbReference type="PATRIC" id="fig|223283.9.peg.2894"/>